<sequence length="198" mass="21970">MFTQETTFPATGDRPVKGLRRIHEGPRYGTGNYVEEQSTVITTDDGRGINTNIQQSNFSSVEAAEHERRAQQLRHEAEEALRSNQVEFARAERAQEEAKIAAERANLLTSKALNNQQRGQELLAEAGAEMIEAGAMLQQSAAASQHEVPFNTHMQGEVRQTTCVSSAGQEAAARSHEKVTLREVETYPPRVLQKNELL</sequence>
<evidence type="ECO:0000313" key="4">
    <source>
        <dbReference type="WBParaSite" id="PSU_v2.g11441.t1"/>
    </source>
</evidence>
<feature type="region of interest" description="Disordered" evidence="2">
    <location>
        <begin position="1"/>
        <end position="31"/>
    </location>
</feature>
<evidence type="ECO:0000256" key="2">
    <source>
        <dbReference type="SAM" id="MobiDB-lite"/>
    </source>
</evidence>
<name>A0A914XY30_9BILA</name>
<keyword evidence="1" id="KW-0175">Coiled coil</keyword>
<evidence type="ECO:0000256" key="1">
    <source>
        <dbReference type="SAM" id="Coils"/>
    </source>
</evidence>
<feature type="coiled-coil region" evidence="1">
    <location>
        <begin position="63"/>
        <end position="111"/>
    </location>
</feature>
<evidence type="ECO:0000313" key="3">
    <source>
        <dbReference type="Proteomes" id="UP000887577"/>
    </source>
</evidence>
<protein>
    <submittedName>
        <fullName evidence="4">Uncharacterized protein</fullName>
    </submittedName>
</protein>
<reference evidence="4" key="1">
    <citation type="submission" date="2022-11" db="UniProtKB">
        <authorList>
            <consortium name="WormBaseParasite"/>
        </authorList>
    </citation>
    <scope>IDENTIFICATION</scope>
</reference>
<organism evidence="3 4">
    <name type="scientific">Panagrolaimus superbus</name>
    <dbReference type="NCBI Taxonomy" id="310955"/>
    <lineage>
        <taxon>Eukaryota</taxon>
        <taxon>Metazoa</taxon>
        <taxon>Ecdysozoa</taxon>
        <taxon>Nematoda</taxon>
        <taxon>Chromadorea</taxon>
        <taxon>Rhabditida</taxon>
        <taxon>Tylenchina</taxon>
        <taxon>Panagrolaimomorpha</taxon>
        <taxon>Panagrolaimoidea</taxon>
        <taxon>Panagrolaimidae</taxon>
        <taxon>Panagrolaimus</taxon>
    </lineage>
</organism>
<dbReference type="WBParaSite" id="PSU_v2.g11441.t1">
    <property type="protein sequence ID" value="PSU_v2.g11441.t1"/>
    <property type="gene ID" value="PSU_v2.g11441"/>
</dbReference>
<dbReference type="Proteomes" id="UP000887577">
    <property type="component" value="Unplaced"/>
</dbReference>
<dbReference type="AlphaFoldDB" id="A0A914XY30"/>
<proteinExistence type="predicted"/>
<keyword evidence="3" id="KW-1185">Reference proteome</keyword>
<accession>A0A914XY30</accession>